<keyword evidence="6" id="KW-0233">DNA recombination</keyword>
<evidence type="ECO:0000259" key="8">
    <source>
        <dbReference type="Pfam" id="PF07282"/>
    </source>
</evidence>
<evidence type="ECO:0000313" key="10">
    <source>
        <dbReference type="EMBL" id="MDX8419629.1"/>
    </source>
</evidence>
<dbReference type="Pfam" id="PF12323">
    <property type="entry name" value="HTH_OrfB_IS605"/>
    <property type="match status" value="1"/>
</dbReference>
<dbReference type="GO" id="GO:0032196">
    <property type="term" value="P:transposition"/>
    <property type="evidence" value="ECO:0007669"/>
    <property type="project" value="UniProtKB-KW"/>
</dbReference>
<accession>A0AB35U4J3</accession>
<evidence type="ECO:0000256" key="6">
    <source>
        <dbReference type="ARBA" id="ARBA00023172"/>
    </source>
</evidence>
<evidence type="ECO:0000259" key="9">
    <source>
        <dbReference type="Pfam" id="PF12323"/>
    </source>
</evidence>
<dbReference type="GO" id="GO:0046872">
    <property type="term" value="F:metal ion binding"/>
    <property type="evidence" value="ECO:0007669"/>
    <property type="project" value="UniProtKB-KW"/>
</dbReference>
<feature type="domain" description="Probable transposase IS891/IS1136/IS1341" evidence="7">
    <location>
        <begin position="222"/>
        <end position="338"/>
    </location>
</feature>
<protein>
    <submittedName>
        <fullName evidence="10">Transposase</fullName>
    </submittedName>
</protein>
<dbReference type="Proteomes" id="UP001286174">
    <property type="component" value="Unassembled WGS sequence"/>
</dbReference>
<keyword evidence="4" id="KW-0862">Zinc</keyword>
<dbReference type="EMBL" id="JALBUR010000011">
    <property type="protein sequence ID" value="MDX8419629.1"/>
    <property type="molecule type" value="Genomic_DNA"/>
</dbReference>
<evidence type="ECO:0000256" key="2">
    <source>
        <dbReference type="ARBA" id="ARBA00022578"/>
    </source>
</evidence>
<sequence length="437" mass="49993">MCYNYNMKKMSDYMFHIGLQMRVYPSDRQKAMIRMNGGASRFVYNRLVAVHNEMFRLRKSASLSPTDTERLAYLASAYGDAKSIKNAIPFLWDCDSDMVLHAIMNYKRAWSQFRKVKGTSIPTFHKFDNTYCYQTSNHYAGKKLNTISHVVGLYEGSVRFTDRNHLVLPMLGTIRMKGSRKLIDALLNRVAETRIGTVTIRMDTCGDCYISLALASDEPFHTAYVRTGRAAGMDLNLSNFLMDSDGCVIESPRYLKRAEKKLRKAQRALSRKYEAARRDGRDYRTCRNYQEARLKLAKCHRHVANQRLDFIRCTADKEVKSHDYLFAEDLKVLNLKKNHKLAKAISDSGWRTFLTELQNTASKRGKICLLVNPRNTTQTCSSCGYVMSDDNRIVLGQEEWVCPMCGSHHVRDHNAAINIKNAGLALLQESGIAIDIR</sequence>
<dbReference type="AlphaFoldDB" id="A0AB35U4J3"/>
<dbReference type="InterPro" id="IPR010095">
    <property type="entry name" value="Cas12f1-like_TNB"/>
</dbReference>
<evidence type="ECO:0000256" key="1">
    <source>
        <dbReference type="ARBA" id="ARBA00008761"/>
    </source>
</evidence>
<dbReference type="Pfam" id="PF07282">
    <property type="entry name" value="Cas12f1-like_TNB"/>
    <property type="match status" value="1"/>
</dbReference>
<dbReference type="NCBIfam" id="NF040570">
    <property type="entry name" value="guided_TnpB"/>
    <property type="match status" value="1"/>
</dbReference>
<evidence type="ECO:0000313" key="11">
    <source>
        <dbReference type="Proteomes" id="UP001286174"/>
    </source>
</evidence>
<proteinExistence type="inferred from homology"/>
<feature type="domain" description="Transposase putative helix-turn-helix" evidence="9">
    <location>
        <begin position="16"/>
        <end position="54"/>
    </location>
</feature>
<dbReference type="InterPro" id="IPR001959">
    <property type="entry name" value="Transposase"/>
</dbReference>
<evidence type="ECO:0000256" key="5">
    <source>
        <dbReference type="ARBA" id="ARBA00023125"/>
    </source>
</evidence>
<gene>
    <name evidence="10" type="ORF">MOZ60_05935</name>
</gene>
<keyword evidence="11" id="KW-1185">Reference proteome</keyword>
<organism evidence="10 11">
    <name type="scientific">Grylomicrobium aquisgranensis</name>
    <dbReference type="NCBI Taxonomy" id="2926318"/>
    <lineage>
        <taxon>Bacteria</taxon>
        <taxon>Bacillati</taxon>
        <taxon>Bacillota</taxon>
        <taxon>Erysipelotrichia</taxon>
        <taxon>Erysipelotrichales</taxon>
        <taxon>Erysipelotrichaceae</taxon>
        <taxon>Grylomicrobium</taxon>
    </lineage>
</organism>
<keyword evidence="5" id="KW-0238">DNA-binding</keyword>
<feature type="domain" description="Cas12f1-like TNB" evidence="8">
    <location>
        <begin position="350"/>
        <end position="419"/>
    </location>
</feature>
<evidence type="ECO:0000256" key="4">
    <source>
        <dbReference type="ARBA" id="ARBA00022833"/>
    </source>
</evidence>
<dbReference type="InterPro" id="IPR021027">
    <property type="entry name" value="Transposase_put_HTH"/>
</dbReference>
<comment type="similarity">
    <text evidence="1">In the C-terminal section; belongs to the transposase 35 family.</text>
</comment>
<name>A0AB35U4J3_9FIRM</name>
<dbReference type="GO" id="GO:0006310">
    <property type="term" value="P:DNA recombination"/>
    <property type="evidence" value="ECO:0007669"/>
    <property type="project" value="UniProtKB-KW"/>
</dbReference>
<reference evidence="10 11" key="1">
    <citation type="submission" date="2022-03" db="EMBL/GenBank/DDBJ databases">
        <title>Novel taxa within the pig intestine.</title>
        <authorList>
            <person name="Wylensek D."/>
            <person name="Bishof K."/>
            <person name="Afrizal A."/>
            <person name="Clavel T."/>
        </authorList>
    </citation>
    <scope>NUCLEOTIDE SEQUENCE [LARGE SCALE GENOMIC DNA]</scope>
    <source>
        <strain evidence="10 11">CLA-KB-P133</strain>
    </source>
</reference>
<evidence type="ECO:0000256" key="3">
    <source>
        <dbReference type="ARBA" id="ARBA00022723"/>
    </source>
</evidence>
<evidence type="ECO:0000259" key="7">
    <source>
        <dbReference type="Pfam" id="PF01385"/>
    </source>
</evidence>
<dbReference type="GO" id="GO:0003677">
    <property type="term" value="F:DNA binding"/>
    <property type="evidence" value="ECO:0007669"/>
    <property type="project" value="UniProtKB-KW"/>
</dbReference>
<keyword evidence="3" id="KW-0479">Metal-binding</keyword>
<comment type="caution">
    <text evidence="10">The sequence shown here is derived from an EMBL/GenBank/DDBJ whole genome shotgun (WGS) entry which is preliminary data.</text>
</comment>
<keyword evidence="2" id="KW-0815">Transposition</keyword>
<dbReference type="Pfam" id="PF01385">
    <property type="entry name" value="OrfB_IS605"/>
    <property type="match status" value="1"/>
</dbReference>